<dbReference type="Pfam" id="PF11575">
    <property type="entry name" value="FhuF_C"/>
    <property type="match status" value="1"/>
</dbReference>
<evidence type="ECO:0000313" key="5">
    <source>
        <dbReference type="Proteomes" id="UP001499990"/>
    </source>
</evidence>
<feature type="region of interest" description="Disordered" evidence="1">
    <location>
        <begin position="1"/>
        <end position="21"/>
    </location>
</feature>
<reference evidence="4" key="1">
    <citation type="journal article" date="2014" name="Int. J. Syst. Evol. Microbiol.">
        <title>Complete genome of a new Firmicutes species belonging to the dominant human colonic microbiota ('Ruminococcus bicirculans') reveals two chromosomes and a selective capacity to utilize plant glucans.</title>
        <authorList>
            <consortium name="NISC Comparative Sequencing Program"/>
            <person name="Wegmann U."/>
            <person name="Louis P."/>
            <person name="Goesmann A."/>
            <person name="Henrissat B."/>
            <person name="Duncan S.H."/>
            <person name="Flint H.J."/>
        </authorList>
    </citation>
    <scope>NUCLEOTIDE SEQUENCE</scope>
    <source>
        <strain evidence="4">JCM 9651</strain>
    </source>
</reference>
<evidence type="ECO:0000256" key="1">
    <source>
        <dbReference type="SAM" id="MobiDB-lite"/>
    </source>
</evidence>
<gene>
    <name evidence="3" type="ORF">GCM10020367_03790</name>
    <name evidence="4" type="ORF">GCM10020367_65050</name>
</gene>
<feature type="compositionally biased region" description="Low complexity" evidence="1">
    <location>
        <begin position="7"/>
        <end position="16"/>
    </location>
</feature>
<evidence type="ECO:0000313" key="4">
    <source>
        <dbReference type="EMBL" id="GAA3379845.1"/>
    </source>
</evidence>
<dbReference type="EMBL" id="BAAAYL010000001">
    <property type="protein sequence ID" value="GAA3379845.1"/>
    <property type="molecule type" value="Genomic_DNA"/>
</dbReference>
<dbReference type="Proteomes" id="UP001499990">
    <property type="component" value="Unassembled WGS sequence"/>
</dbReference>
<keyword evidence="5" id="KW-1185">Reference proteome</keyword>
<accession>A0ABP6SMA3</accession>
<evidence type="ECO:0000313" key="3">
    <source>
        <dbReference type="EMBL" id="GAA3367853.1"/>
    </source>
</evidence>
<dbReference type="EMBL" id="BAAAYL010000001">
    <property type="protein sequence ID" value="GAA3367853.1"/>
    <property type="molecule type" value="Genomic_DNA"/>
</dbReference>
<proteinExistence type="predicted"/>
<reference evidence="4" key="3">
    <citation type="submission" date="2023-12" db="EMBL/GenBank/DDBJ databases">
        <authorList>
            <person name="Sun Q."/>
            <person name="Inoue M."/>
        </authorList>
    </citation>
    <scope>NUCLEOTIDE SEQUENCE</scope>
    <source>
        <strain evidence="4">JCM 9651</strain>
    </source>
</reference>
<dbReference type="RefSeq" id="WP_345034056.1">
    <property type="nucleotide sequence ID" value="NZ_BAAAYL010000001.1"/>
</dbReference>
<comment type="caution">
    <text evidence="4">The sequence shown here is derived from an EMBL/GenBank/DDBJ whole genome shotgun (WGS) entry which is preliminary data.</text>
</comment>
<name>A0ABP6SMA3_9ACTN</name>
<feature type="domain" description="Ferric siderophore reductase C-terminal" evidence="2">
    <location>
        <begin position="204"/>
        <end position="223"/>
    </location>
</feature>
<organism evidence="4 5">
    <name type="scientific">Streptomyces sannanensis</name>
    <dbReference type="NCBI Taxonomy" id="285536"/>
    <lineage>
        <taxon>Bacteria</taxon>
        <taxon>Bacillati</taxon>
        <taxon>Actinomycetota</taxon>
        <taxon>Actinomycetes</taxon>
        <taxon>Kitasatosporales</taxon>
        <taxon>Streptomycetaceae</taxon>
        <taxon>Streptomyces</taxon>
    </lineage>
</organism>
<dbReference type="InterPro" id="IPR024726">
    <property type="entry name" value="FhuF_C"/>
</dbReference>
<protein>
    <submittedName>
        <fullName evidence="4">(2Fe-2S)-binding protein</fullName>
    </submittedName>
</protein>
<sequence>MDDRAEPAAAPGGFFALRTDPPGGGSHVPLAEVYTGRSAALRARIDTVAARLRTDERRVAASLAYQGLASRLWSVALAPAALHGILPGLAPAVLRWDPAAAAPDDLWTEGPAAGEATVEGIREAVQYAHLAPLAQAMRRECRVSPRLLWGDAGSALAGAVRELDRWARVHGRPEAARRARELGAGLFAHPDLSDGTLNGTAFRRAGCCLYYRVPGGGLCGDCVFAAPGRSAPSRKS</sequence>
<reference evidence="5" key="2">
    <citation type="journal article" date="2019" name="Int. J. Syst. Evol. Microbiol.">
        <title>The Global Catalogue of Microorganisms (GCM) 10K type strain sequencing project: providing services to taxonomists for standard genome sequencing and annotation.</title>
        <authorList>
            <consortium name="The Broad Institute Genomics Platform"/>
            <consortium name="The Broad Institute Genome Sequencing Center for Infectious Disease"/>
            <person name="Wu L."/>
            <person name="Ma J."/>
        </authorList>
    </citation>
    <scope>NUCLEOTIDE SEQUENCE [LARGE SCALE GENOMIC DNA]</scope>
    <source>
        <strain evidence="5">JCM 9651</strain>
    </source>
</reference>
<evidence type="ECO:0000259" key="2">
    <source>
        <dbReference type="Pfam" id="PF11575"/>
    </source>
</evidence>